<evidence type="ECO:0000256" key="5">
    <source>
        <dbReference type="ARBA" id="ARBA00038253"/>
    </source>
</evidence>
<dbReference type="SUPFAM" id="SSF48452">
    <property type="entry name" value="TPR-like"/>
    <property type="match status" value="1"/>
</dbReference>
<dbReference type="AlphaFoldDB" id="A0A1G7HL38"/>
<dbReference type="SMART" id="SM00028">
    <property type="entry name" value="TPR"/>
    <property type="match status" value="4"/>
</dbReference>
<evidence type="ECO:0000256" key="6">
    <source>
        <dbReference type="SAM" id="Phobius"/>
    </source>
</evidence>
<protein>
    <submittedName>
        <fullName evidence="7">Tetratricopeptide repeat-containing protein</fullName>
    </submittedName>
</protein>
<evidence type="ECO:0000256" key="1">
    <source>
        <dbReference type="ARBA" id="ARBA00004496"/>
    </source>
</evidence>
<keyword evidence="4" id="KW-0802">TPR repeat</keyword>
<feature type="transmembrane region" description="Helical" evidence="6">
    <location>
        <begin position="334"/>
        <end position="354"/>
    </location>
</feature>
<dbReference type="PANTHER" id="PTHR46630">
    <property type="entry name" value="TETRATRICOPEPTIDE REPEAT PROTEIN 29"/>
    <property type="match status" value="1"/>
</dbReference>
<evidence type="ECO:0000313" key="7">
    <source>
        <dbReference type="EMBL" id="SDF01180.1"/>
    </source>
</evidence>
<comment type="similarity">
    <text evidence="5">Belongs to the Rap family.</text>
</comment>
<comment type="subcellular location">
    <subcellularLocation>
        <location evidence="1">Cytoplasm</location>
    </subcellularLocation>
</comment>
<keyword evidence="3" id="KW-0677">Repeat</keyword>
<dbReference type="InterPro" id="IPR016032">
    <property type="entry name" value="Sig_transdc_resp-reg_C-effctor"/>
</dbReference>
<dbReference type="GO" id="GO:0005737">
    <property type="term" value="C:cytoplasm"/>
    <property type="evidence" value="ECO:0007669"/>
    <property type="project" value="UniProtKB-SubCell"/>
</dbReference>
<evidence type="ECO:0000313" key="8">
    <source>
        <dbReference type="Proteomes" id="UP000199203"/>
    </source>
</evidence>
<dbReference type="InterPro" id="IPR019734">
    <property type="entry name" value="TPR_rpt"/>
</dbReference>
<proteinExistence type="inferred from homology"/>
<dbReference type="GO" id="GO:0003677">
    <property type="term" value="F:DNA binding"/>
    <property type="evidence" value="ECO:0007669"/>
    <property type="project" value="InterPro"/>
</dbReference>
<evidence type="ECO:0000256" key="3">
    <source>
        <dbReference type="ARBA" id="ARBA00022737"/>
    </source>
</evidence>
<sequence>MKLFLKIIPIIILFVLPSTMSGQSEKEYEVIIDSAIQKMFRKEHTKSLEMLIRVKTVAEQRKWAKQNFRATNNIGLNYYLMTDFGEALKFYLEAYDIATNMPDKKHVMTVVNNIAVLYFQEKNNKKAYEYFLKAYQTAKENNRNDKAGAYAVNLGLVLNKLNQINEAYKYIQEAETLTKDDPKVNIMYKMALAENLYLKKKHQEAETIIDKLIPQLQSPDENENLVFLLLIKAQISEKKGDFVQAKTLALQARKLSPNINNREEVYNYLSKINAETKNYDASLKYKDSVIIANDSISKVNNSALFNNGKIKFEMQNYQFELKESQQRLKDERKIFYIIIASAVIIILLVLLFLYNNSIKYKQQKKITQLEFEKKQSDNLILTQQLKEQETLSLLEKERLKNEIEQQNRQLTSQALTISSRNDVVEEIIEAIVNQPEISNNSSLVKSIKDLKIQLKNNNQWDSFFKHFEGVNQNFITTLKERHPDLSSSEIRFICYVYMNLSHKEIASILNISPESCRKRKERISKKLNLPEKTNLFDYISTI</sequence>
<dbReference type="Proteomes" id="UP000199203">
    <property type="component" value="Unassembled WGS sequence"/>
</dbReference>
<keyword evidence="2" id="KW-0963">Cytoplasm</keyword>
<dbReference type="Gene3D" id="1.10.10.10">
    <property type="entry name" value="Winged helix-like DNA-binding domain superfamily/Winged helix DNA-binding domain"/>
    <property type="match status" value="1"/>
</dbReference>
<keyword evidence="6" id="KW-0812">Transmembrane</keyword>
<dbReference type="InterPro" id="IPR036388">
    <property type="entry name" value="WH-like_DNA-bd_sf"/>
</dbReference>
<dbReference type="STRING" id="454006.SAMN05421825_0836"/>
<dbReference type="OrthoDB" id="614964at2"/>
<dbReference type="SUPFAM" id="SSF46894">
    <property type="entry name" value="C-terminal effector domain of the bipartite response regulators"/>
    <property type="match status" value="1"/>
</dbReference>
<keyword evidence="6" id="KW-1133">Transmembrane helix</keyword>
<evidence type="ECO:0000256" key="2">
    <source>
        <dbReference type="ARBA" id="ARBA00022490"/>
    </source>
</evidence>
<dbReference type="EMBL" id="FNBH01000001">
    <property type="protein sequence ID" value="SDF01180.1"/>
    <property type="molecule type" value="Genomic_DNA"/>
</dbReference>
<dbReference type="GO" id="GO:0006355">
    <property type="term" value="P:regulation of DNA-templated transcription"/>
    <property type="evidence" value="ECO:0007669"/>
    <property type="project" value="InterPro"/>
</dbReference>
<dbReference type="InterPro" id="IPR051476">
    <property type="entry name" value="Bac_ResReg_Asp_Phosphatase"/>
</dbReference>
<gene>
    <name evidence="7" type="ORF">SAMN05421825_0836</name>
</gene>
<dbReference type="PANTHER" id="PTHR46630:SF1">
    <property type="entry name" value="TETRATRICOPEPTIDE REPEAT PROTEIN 29"/>
    <property type="match status" value="1"/>
</dbReference>
<evidence type="ECO:0000256" key="4">
    <source>
        <dbReference type="ARBA" id="ARBA00022803"/>
    </source>
</evidence>
<dbReference type="Gene3D" id="1.25.40.10">
    <property type="entry name" value="Tetratricopeptide repeat domain"/>
    <property type="match status" value="2"/>
</dbReference>
<name>A0A1G7HL38_9FLAO</name>
<reference evidence="8" key="1">
    <citation type="submission" date="2016-10" db="EMBL/GenBank/DDBJ databases">
        <authorList>
            <person name="Varghese N."/>
            <person name="Submissions S."/>
        </authorList>
    </citation>
    <scope>NUCLEOTIDE SEQUENCE [LARGE SCALE GENOMIC DNA]</scope>
    <source>
        <strain evidence="8">DSM 19684</strain>
    </source>
</reference>
<keyword evidence="8" id="KW-1185">Reference proteome</keyword>
<dbReference type="RefSeq" id="WP_089871588.1">
    <property type="nucleotide sequence ID" value="NZ_FNBH01000001.1"/>
</dbReference>
<organism evidence="7 8">
    <name type="scientific">Epilithonimonas hungarica</name>
    <dbReference type="NCBI Taxonomy" id="454006"/>
    <lineage>
        <taxon>Bacteria</taxon>
        <taxon>Pseudomonadati</taxon>
        <taxon>Bacteroidota</taxon>
        <taxon>Flavobacteriia</taxon>
        <taxon>Flavobacteriales</taxon>
        <taxon>Weeksellaceae</taxon>
        <taxon>Chryseobacterium group</taxon>
        <taxon>Epilithonimonas</taxon>
    </lineage>
</organism>
<keyword evidence="6" id="KW-0472">Membrane</keyword>
<accession>A0A1G7HL38</accession>
<dbReference type="InterPro" id="IPR011990">
    <property type="entry name" value="TPR-like_helical_dom_sf"/>
</dbReference>